<dbReference type="GeneID" id="90644016"/>
<dbReference type="RefSeq" id="XP_065458536.1">
    <property type="nucleotide sequence ID" value="XM_065602464.1"/>
</dbReference>
<feature type="region of interest" description="Disordered" evidence="1">
    <location>
        <begin position="1"/>
        <end position="58"/>
    </location>
</feature>
<organism evidence="2 3">
    <name type="scientific">Cercospora beticola</name>
    <name type="common">Sugarbeet leaf spot fungus</name>
    <dbReference type="NCBI Taxonomy" id="122368"/>
    <lineage>
        <taxon>Eukaryota</taxon>
        <taxon>Fungi</taxon>
        <taxon>Dikarya</taxon>
        <taxon>Ascomycota</taxon>
        <taxon>Pezizomycotina</taxon>
        <taxon>Dothideomycetes</taxon>
        <taxon>Dothideomycetidae</taxon>
        <taxon>Mycosphaerellales</taxon>
        <taxon>Mycosphaerellaceae</taxon>
        <taxon>Cercospora</taxon>
    </lineage>
</organism>
<feature type="compositionally biased region" description="Polar residues" evidence="1">
    <location>
        <begin position="123"/>
        <end position="133"/>
    </location>
</feature>
<feature type="compositionally biased region" description="Low complexity" evidence="1">
    <location>
        <begin position="110"/>
        <end position="122"/>
    </location>
</feature>
<dbReference type="Proteomes" id="UP001302367">
    <property type="component" value="Chromosome 2"/>
</dbReference>
<evidence type="ECO:0000313" key="2">
    <source>
        <dbReference type="EMBL" id="WPA99272.1"/>
    </source>
</evidence>
<feature type="region of interest" description="Disordered" evidence="1">
    <location>
        <begin position="169"/>
        <end position="197"/>
    </location>
</feature>
<protein>
    <recommendedName>
        <fullName evidence="4">Developmental regulatory protein wetA</fullName>
    </recommendedName>
</protein>
<sequence length="285" mass="31487">MNSNINQQAKWSTNRPRSPRLNHPQHGSNRTIPSKPGSVPSSKPSYDHMQAWQHLPKETQNALPKSYWQVASMKSLNISSTATNDSQTEDHPGVFSSLIQAIDEELKEWQTTTTNVQSTNSSPFRHSPQQPHEQSPHDSAIDLNDFAWASTPKSASGEDGPRRALRMLEGRDEEDSPTVPPLFSNVPRTNSFNDNDDSSFHVTRSNVYRAAGWERGSIDTVSLQEQKPLLIAETSKKGKGMNASTGNETTCVGATDERTAAENGNPGSVRRAIRKLRRVSKFGAV</sequence>
<name>A0ABZ0NIA6_CERBT</name>
<gene>
    <name evidence="2" type="ORF">RHO25_003889</name>
</gene>
<accession>A0ABZ0NIA6</accession>
<evidence type="ECO:0000313" key="3">
    <source>
        <dbReference type="Proteomes" id="UP001302367"/>
    </source>
</evidence>
<feature type="compositionally biased region" description="Low complexity" evidence="1">
    <location>
        <begin position="33"/>
        <end position="44"/>
    </location>
</feature>
<keyword evidence="3" id="KW-1185">Reference proteome</keyword>
<feature type="region of interest" description="Disordered" evidence="1">
    <location>
        <begin position="110"/>
        <end position="139"/>
    </location>
</feature>
<evidence type="ECO:0000256" key="1">
    <source>
        <dbReference type="SAM" id="MobiDB-lite"/>
    </source>
</evidence>
<evidence type="ECO:0008006" key="4">
    <source>
        <dbReference type="Google" id="ProtNLM"/>
    </source>
</evidence>
<reference evidence="2 3" key="1">
    <citation type="submission" date="2023-09" db="EMBL/GenBank/DDBJ databases">
        <title>Complete-Gapless Cercospora beticola genome.</title>
        <authorList>
            <person name="Wyatt N.A."/>
            <person name="Spanner R.E."/>
            <person name="Bolton M.D."/>
        </authorList>
    </citation>
    <scope>NUCLEOTIDE SEQUENCE [LARGE SCALE GENOMIC DNA]</scope>
    <source>
        <strain evidence="2">Cb09-40</strain>
    </source>
</reference>
<proteinExistence type="predicted"/>
<feature type="compositionally biased region" description="Polar residues" evidence="1">
    <location>
        <begin position="1"/>
        <end position="16"/>
    </location>
</feature>
<dbReference type="EMBL" id="CP134185">
    <property type="protein sequence ID" value="WPA99272.1"/>
    <property type="molecule type" value="Genomic_DNA"/>
</dbReference>